<evidence type="ECO:0000259" key="8">
    <source>
        <dbReference type="Pfam" id="PF01694"/>
    </source>
</evidence>
<keyword evidence="6 7" id="KW-0472">Membrane</keyword>
<feature type="transmembrane region" description="Helical" evidence="7">
    <location>
        <begin position="57"/>
        <end position="78"/>
    </location>
</feature>
<feature type="transmembrane region" description="Helical" evidence="7">
    <location>
        <begin position="233"/>
        <end position="252"/>
    </location>
</feature>
<evidence type="ECO:0000256" key="2">
    <source>
        <dbReference type="ARBA" id="ARBA00009045"/>
    </source>
</evidence>
<accession>A0ABW0IIS0</accession>
<dbReference type="SUPFAM" id="SSF144091">
    <property type="entry name" value="Rhomboid-like"/>
    <property type="match status" value="1"/>
</dbReference>
<dbReference type="PANTHER" id="PTHR43731">
    <property type="entry name" value="RHOMBOID PROTEASE"/>
    <property type="match status" value="1"/>
</dbReference>
<feature type="domain" description="Peptidase S54 rhomboid" evidence="8">
    <location>
        <begin position="45"/>
        <end position="100"/>
    </location>
</feature>
<organism evidence="9 10">
    <name type="scientific">Larkinella bovis</name>
    <dbReference type="NCBI Taxonomy" id="683041"/>
    <lineage>
        <taxon>Bacteria</taxon>
        <taxon>Pseudomonadati</taxon>
        <taxon>Bacteroidota</taxon>
        <taxon>Cytophagia</taxon>
        <taxon>Cytophagales</taxon>
        <taxon>Spirosomataceae</taxon>
        <taxon>Larkinella</taxon>
    </lineage>
</organism>
<keyword evidence="5 7" id="KW-1133">Transmembrane helix</keyword>
<comment type="subcellular location">
    <subcellularLocation>
        <location evidence="1">Membrane</location>
        <topology evidence="1">Multi-pass membrane protein</topology>
    </subcellularLocation>
</comment>
<feature type="transmembrane region" description="Helical" evidence="7">
    <location>
        <begin position="204"/>
        <end position="221"/>
    </location>
</feature>
<evidence type="ECO:0000313" key="9">
    <source>
        <dbReference type="EMBL" id="MFC5412275.1"/>
    </source>
</evidence>
<proteinExistence type="inferred from homology"/>
<feature type="transmembrane region" description="Helical" evidence="7">
    <location>
        <begin position="12"/>
        <end position="37"/>
    </location>
</feature>
<dbReference type="InterPro" id="IPR022764">
    <property type="entry name" value="Peptidase_S54_rhomboid_dom"/>
</dbReference>
<dbReference type="SMART" id="SM01160">
    <property type="entry name" value="DUF1751"/>
    <property type="match status" value="1"/>
</dbReference>
<dbReference type="Gene3D" id="1.20.1540.10">
    <property type="entry name" value="Rhomboid-like"/>
    <property type="match status" value="1"/>
</dbReference>
<evidence type="ECO:0000256" key="1">
    <source>
        <dbReference type="ARBA" id="ARBA00004141"/>
    </source>
</evidence>
<feature type="transmembrane region" description="Helical" evidence="7">
    <location>
        <begin position="85"/>
        <end position="104"/>
    </location>
</feature>
<comment type="similarity">
    <text evidence="2">Belongs to the peptidase S54 family.</text>
</comment>
<dbReference type="InterPro" id="IPR050925">
    <property type="entry name" value="Rhomboid_protease_S54"/>
</dbReference>
<keyword evidence="4 9" id="KW-0378">Hydrolase</keyword>
<reference evidence="10" key="1">
    <citation type="journal article" date="2019" name="Int. J. Syst. Evol. Microbiol.">
        <title>The Global Catalogue of Microorganisms (GCM) 10K type strain sequencing project: providing services to taxonomists for standard genome sequencing and annotation.</title>
        <authorList>
            <consortium name="The Broad Institute Genomics Platform"/>
            <consortium name="The Broad Institute Genome Sequencing Center for Infectious Disease"/>
            <person name="Wu L."/>
            <person name="Ma J."/>
        </authorList>
    </citation>
    <scope>NUCLEOTIDE SEQUENCE [LARGE SCALE GENOMIC DNA]</scope>
    <source>
        <strain evidence="10">CCUG 55250</strain>
    </source>
</reference>
<keyword evidence="3 7" id="KW-0812">Transmembrane</keyword>
<evidence type="ECO:0000256" key="4">
    <source>
        <dbReference type="ARBA" id="ARBA00022801"/>
    </source>
</evidence>
<comment type="caution">
    <text evidence="9">The sequence shown here is derived from an EMBL/GenBank/DDBJ whole genome shotgun (WGS) entry which is preliminary data.</text>
</comment>
<dbReference type="GO" id="GO:0006508">
    <property type="term" value="P:proteolysis"/>
    <property type="evidence" value="ECO:0007669"/>
    <property type="project" value="UniProtKB-KW"/>
</dbReference>
<dbReference type="Proteomes" id="UP001596106">
    <property type="component" value="Unassembled WGS sequence"/>
</dbReference>
<evidence type="ECO:0000256" key="7">
    <source>
        <dbReference type="SAM" id="Phobius"/>
    </source>
</evidence>
<evidence type="ECO:0000313" key="10">
    <source>
        <dbReference type="Proteomes" id="UP001596106"/>
    </source>
</evidence>
<evidence type="ECO:0000256" key="3">
    <source>
        <dbReference type="ARBA" id="ARBA00022692"/>
    </source>
</evidence>
<feature type="domain" description="Peptidase S54 rhomboid" evidence="8">
    <location>
        <begin position="160"/>
        <end position="249"/>
    </location>
</feature>
<protein>
    <submittedName>
        <fullName evidence="9">Rhomboid family intramembrane serine protease</fullName>
        <ecNumber evidence="9">3.4.21.-</ecNumber>
    </submittedName>
</protein>
<gene>
    <name evidence="9" type="ORF">ACFPMF_23320</name>
</gene>
<dbReference type="EC" id="3.4.21.-" evidence="9"/>
<dbReference type="Pfam" id="PF01694">
    <property type="entry name" value="Rhomboid"/>
    <property type="match status" value="2"/>
</dbReference>
<dbReference type="PANTHER" id="PTHR43731:SF14">
    <property type="entry name" value="PRESENILIN-ASSOCIATED RHOMBOID-LIKE PROTEIN, MITOCHONDRIAL"/>
    <property type="match status" value="1"/>
</dbReference>
<feature type="transmembrane region" description="Helical" evidence="7">
    <location>
        <begin position="170"/>
        <end position="192"/>
    </location>
</feature>
<keyword evidence="9" id="KW-0645">Protease</keyword>
<dbReference type="EMBL" id="JBHSMA010000011">
    <property type="protein sequence ID" value="MFC5412275.1"/>
    <property type="molecule type" value="Genomic_DNA"/>
</dbReference>
<evidence type="ECO:0000256" key="6">
    <source>
        <dbReference type="ARBA" id="ARBA00023136"/>
    </source>
</evidence>
<dbReference type="GO" id="GO:0008233">
    <property type="term" value="F:peptidase activity"/>
    <property type="evidence" value="ECO:0007669"/>
    <property type="project" value="UniProtKB-KW"/>
</dbReference>
<evidence type="ECO:0000256" key="5">
    <source>
        <dbReference type="ARBA" id="ARBA00022989"/>
    </source>
</evidence>
<name>A0ABW0IIS0_9BACT</name>
<sequence>MSNLTPVVRALLLINIGLFFVKASGIDLISSFGLYSFLSPAFGPHQLVTHMFLHADFWHLFSNMLGLFFFGPMLETVWGSKRFTIFYLITGIGAGLLFSGVNYFEASQLRDAVAAFKSSPTPESLELFLSDRGLLAQGDNFLRVFEESPNNPSYMRGAVQLVTSYYEQQLAIPMVGASGAIFGILMAFGLLFPNTELFLLFPPIPIKAKYLVAFYGAYELYSGVYRAQADNVAHFAHIGGMLFAFILVKYWGKQRNNFY</sequence>
<dbReference type="RefSeq" id="WP_379849626.1">
    <property type="nucleotide sequence ID" value="NZ_JBHSMA010000011.1"/>
</dbReference>
<dbReference type="InterPro" id="IPR035952">
    <property type="entry name" value="Rhomboid-like_sf"/>
</dbReference>
<keyword evidence="10" id="KW-1185">Reference proteome</keyword>